<gene>
    <name evidence="1" type="ORF">A8C32_06390</name>
</gene>
<sequence>MKNVFKHTKKGILMVIMFTTMLSFAKEVPFYTIKNDSERTSITLTNAKLGNLISIKDNHGIILYKEAVKQVGVYTNGFDLTSLPDGSYIFELDKDLEINTVPFIVSSGNVMFDKSLEKTIFKPLIKVKDDLVFVIKLALNKEPLSVDIYLENSAFLTNYELIHSDEIKDTKHIQKTYKLLGIEKNTYKVVVKTEDREFSKIIN</sequence>
<name>A0A1E5SI69_9FLAO</name>
<dbReference type="OrthoDB" id="1122048at2"/>
<dbReference type="AlphaFoldDB" id="A0A1E5SI69"/>
<evidence type="ECO:0000313" key="2">
    <source>
        <dbReference type="Proteomes" id="UP000095713"/>
    </source>
</evidence>
<organism evidence="1 2">
    <name type="scientific">Flavivirga aquatica</name>
    <dbReference type="NCBI Taxonomy" id="1849968"/>
    <lineage>
        <taxon>Bacteria</taxon>
        <taxon>Pseudomonadati</taxon>
        <taxon>Bacteroidota</taxon>
        <taxon>Flavobacteriia</taxon>
        <taxon>Flavobacteriales</taxon>
        <taxon>Flavobacteriaceae</taxon>
        <taxon>Flavivirga</taxon>
    </lineage>
</organism>
<dbReference type="RefSeq" id="WP_069831495.1">
    <property type="nucleotide sequence ID" value="NZ_MDJD01000054.1"/>
</dbReference>
<proteinExistence type="predicted"/>
<protein>
    <recommendedName>
        <fullName evidence="3">Secretion system C-terminal sorting domain-containing protein</fullName>
    </recommendedName>
</protein>
<evidence type="ECO:0000313" key="1">
    <source>
        <dbReference type="EMBL" id="OEJ98812.1"/>
    </source>
</evidence>
<dbReference type="EMBL" id="MDJD01000054">
    <property type="protein sequence ID" value="OEJ98812.1"/>
    <property type="molecule type" value="Genomic_DNA"/>
</dbReference>
<keyword evidence="2" id="KW-1185">Reference proteome</keyword>
<comment type="caution">
    <text evidence="1">The sequence shown here is derived from an EMBL/GenBank/DDBJ whole genome shotgun (WGS) entry which is preliminary data.</text>
</comment>
<dbReference type="STRING" id="1849968.A8C32_06390"/>
<evidence type="ECO:0008006" key="3">
    <source>
        <dbReference type="Google" id="ProtNLM"/>
    </source>
</evidence>
<dbReference type="Proteomes" id="UP000095713">
    <property type="component" value="Unassembled WGS sequence"/>
</dbReference>
<accession>A0A1E5SI69</accession>
<reference evidence="1 2" key="1">
    <citation type="submission" date="2016-05" db="EMBL/GenBank/DDBJ databases">
        <title>Draft Genome Sequence of Algibacter sp. Strain SK-16 Isolated from the Surface Water of Aburatsubo Inlet.</title>
        <authorList>
            <person name="Wong S.-K."/>
            <person name="Yoshizawa S."/>
            <person name="Nakajima Y."/>
            <person name="Ogura Y."/>
            <person name="Tetsuya H."/>
            <person name="Hamasaki K."/>
        </authorList>
    </citation>
    <scope>NUCLEOTIDE SEQUENCE [LARGE SCALE GENOMIC DNA]</scope>
    <source>
        <strain evidence="1 2">SK-16</strain>
    </source>
</reference>